<dbReference type="PANTHER" id="PTHR11803">
    <property type="entry name" value="2-IMINOBUTANOATE/2-IMINOPROPANOATE DEAMINASE RIDA"/>
    <property type="match status" value="1"/>
</dbReference>
<protein>
    <submittedName>
        <fullName evidence="2">RidA family protein</fullName>
    </submittedName>
</protein>
<dbReference type="EMBL" id="JBHLWB010000008">
    <property type="protein sequence ID" value="MFC0309566.1"/>
    <property type="molecule type" value="Genomic_DNA"/>
</dbReference>
<dbReference type="PROSITE" id="PS01094">
    <property type="entry name" value="UPF0076"/>
    <property type="match status" value="1"/>
</dbReference>
<dbReference type="Pfam" id="PF01042">
    <property type="entry name" value="Ribonuc_L-PSP"/>
    <property type="match status" value="1"/>
</dbReference>
<accession>A0ABV6H1S6</accession>
<dbReference type="CDD" id="cd00448">
    <property type="entry name" value="YjgF_YER057c_UK114_family"/>
    <property type="match status" value="1"/>
</dbReference>
<reference evidence="2 3" key="1">
    <citation type="submission" date="2024-09" db="EMBL/GenBank/DDBJ databases">
        <authorList>
            <person name="Sun Q."/>
            <person name="Mori K."/>
        </authorList>
    </citation>
    <scope>NUCLEOTIDE SEQUENCE [LARGE SCALE GENOMIC DNA]</scope>
    <source>
        <strain evidence="2 3">CCM 7539</strain>
    </source>
</reference>
<proteinExistence type="inferred from homology"/>
<evidence type="ECO:0000313" key="3">
    <source>
        <dbReference type="Proteomes" id="UP001589767"/>
    </source>
</evidence>
<keyword evidence="3" id="KW-1185">Reference proteome</keyword>
<name>A0ABV6H1S6_9PAST</name>
<dbReference type="RefSeq" id="WP_382371130.1">
    <property type="nucleotide sequence ID" value="NZ_JBHLWB010000008.1"/>
</dbReference>
<dbReference type="PANTHER" id="PTHR11803:SF39">
    <property type="entry name" value="2-IMINOBUTANOATE_2-IMINOPROPANOATE DEAMINASE"/>
    <property type="match status" value="1"/>
</dbReference>
<dbReference type="NCBIfam" id="TIGR00004">
    <property type="entry name" value="Rid family detoxifying hydrolase"/>
    <property type="match status" value="1"/>
</dbReference>
<dbReference type="SUPFAM" id="SSF55298">
    <property type="entry name" value="YjgF-like"/>
    <property type="match status" value="1"/>
</dbReference>
<dbReference type="InterPro" id="IPR035959">
    <property type="entry name" value="RutC-like_sf"/>
</dbReference>
<dbReference type="InterPro" id="IPR006056">
    <property type="entry name" value="RidA"/>
</dbReference>
<dbReference type="Proteomes" id="UP001589767">
    <property type="component" value="Unassembled WGS sequence"/>
</dbReference>
<comment type="similarity">
    <text evidence="1">Belongs to the RutC family.</text>
</comment>
<evidence type="ECO:0000256" key="1">
    <source>
        <dbReference type="ARBA" id="ARBA00010552"/>
    </source>
</evidence>
<sequence length="129" mass="14022">MTKIIHTEKAPAAIGPYVQAVDLGNLVLTSGQIPVNPATGEIPSDIVAQARQSLENIKAIIEQAGLKVADIVKTTVFVKDLNQFATVNAEYERFFKENNHPTFPARSCVEVARLPKDVGIEIEAIAVRK</sequence>
<gene>
    <name evidence="2" type="ORF">ACFFHK_07600</name>
</gene>
<dbReference type="Gene3D" id="3.30.1330.40">
    <property type="entry name" value="RutC-like"/>
    <property type="match status" value="1"/>
</dbReference>
<comment type="caution">
    <text evidence="2">The sequence shown here is derived from an EMBL/GenBank/DDBJ whole genome shotgun (WGS) entry which is preliminary data.</text>
</comment>
<dbReference type="InterPro" id="IPR006175">
    <property type="entry name" value="YjgF/YER057c/UK114"/>
</dbReference>
<dbReference type="InterPro" id="IPR019897">
    <property type="entry name" value="RidA_CS"/>
</dbReference>
<evidence type="ECO:0000313" key="2">
    <source>
        <dbReference type="EMBL" id="MFC0309566.1"/>
    </source>
</evidence>
<organism evidence="2 3">
    <name type="scientific">Gallibacterium trehalosifermentans</name>
    <dbReference type="NCBI Taxonomy" id="516935"/>
    <lineage>
        <taxon>Bacteria</taxon>
        <taxon>Pseudomonadati</taxon>
        <taxon>Pseudomonadota</taxon>
        <taxon>Gammaproteobacteria</taxon>
        <taxon>Pasteurellales</taxon>
        <taxon>Pasteurellaceae</taxon>
        <taxon>Gallibacterium</taxon>
    </lineage>
</organism>